<organism evidence="2 3">
    <name type="scientific">Methylorubrum extorquens</name>
    <name type="common">Methylobacterium dichloromethanicum</name>
    <name type="synonym">Methylobacterium extorquens</name>
    <dbReference type="NCBI Taxonomy" id="408"/>
    <lineage>
        <taxon>Bacteria</taxon>
        <taxon>Pseudomonadati</taxon>
        <taxon>Pseudomonadota</taxon>
        <taxon>Alphaproteobacteria</taxon>
        <taxon>Hyphomicrobiales</taxon>
        <taxon>Methylobacteriaceae</taxon>
        <taxon>Methylorubrum</taxon>
    </lineage>
</organism>
<accession>A0A2N9APU7</accession>
<evidence type="ECO:0000313" key="3">
    <source>
        <dbReference type="Proteomes" id="UP000233769"/>
    </source>
</evidence>
<dbReference type="AlphaFoldDB" id="A0A2N9APU7"/>
<proteinExistence type="predicted"/>
<dbReference type="GO" id="GO:0035438">
    <property type="term" value="F:cyclic-di-GMP binding"/>
    <property type="evidence" value="ECO:0007669"/>
    <property type="project" value="InterPro"/>
</dbReference>
<evidence type="ECO:0000259" key="1">
    <source>
        <dbReference type="Pfam" id="PF07238"/>
    </source>
</evidence>
<dbReference type="Pfam" id="PF07238">
    <property type="entry name" value="PilZ"/>
    <property type="match status" value="1"/>
</dbReference>
<reference evidence="3" key="1">
    <citation type="submission" date="2017-10" db="EMBL/GenBank/DDBJ databases">
        <authorList>
            <person name="Regsiter A."/>
            <person name="William W."/>
        </authorList>
    </citation>
    <scope>NUCLEOTIDE SEQUENCE [LARGE SCALE GENOMIC DNA]</scope>
</reference>
<dbReference type="EMBL" id="LT962688">
    <property type="protein sequence ID" value="SOR29329.1"/>
    <property type="molecule type" value="Genomic_DNA"/>
</dbReference>
<feature type="domain" description="PilZ" evidence="1">
    <location>
        <begin position="112"/>
        <end position="189"/>
    </location>
</feature>
<dbReference type="Proteomes" id="UP000233769">
    <property type="component" value="Chromosome tk0001"/>
</dbReference>
<protein>
    <recommendedName>
        <fullName evidence="1">PilZ domain-containing protein</fullName>
    </recommendedName>
</protein>
<name>A0A2N9APU7_METEX</name>
<dbReference type="InterPro" id="IPR009875">
    <property type="entry name" value="PilZ_domain"/>
</dbReference>
<gene>
    <name evidence="2" type="ORF">TK0001_2727</name>
</gene>
<evidence type="ECO:0000313" key="2">
    <source>
        <dbReference type="EMBL" id="SOR29329.1"/>
    </source>
</evidence>
<sequence>MTRGTMIERPASNLHTVFLPALCWSRRQPDFYAVTQDLSRTGITFRSASDPAVNEPLTCSIRYIGQVEARVVSSGDNQFVVRLMASRQRAAEVARTMLALAREQGRTFESARAHPRINPARKDVLVTLEDGRVLPGRLINVSSSGAALAIDHTLSRGASITIGDTAAKVVRIFRDGIGATFAFPLDPGQVHAGIRL</sequence>